<feature type="repeat" description="WD" evidence="8">
    <location>
        <begin position="140"/>
        <end position="175"/>
    </location>
</feature>
<feature type="repeat" description="WD" evidence="8">
    <location>
        <begin position="63"/>
        <end position="104"/>
    </location>
</feature>
<dbReference type="InterPro" id="IPR020472">
    <property type="entry name" value="WD40_PAC1"/>
</dbReference>
<dbReference type="InterPro" id="IPR051980">
    <property type="entry name" value="WD_repeat_MORG1"/>
</dbReference>
<evidence type="ECO:0000256" key="6">
    <source>
        <dbReference type="ARBA" id="ARBA00040453"/>
    </source>
</evidence>
<dbReference type="SUPFAM" id="SSF50978">
    <property type="entry name" value="WD40 repeat-like"/>
    <property type="match status" value="1"/>
</dbReference>
<dbReference type="PROSITE" id="PS00678">
    <property type="entry name" value="WD_REPEATS_1"/>
    <property type="match status" value="1"/>
</dbReference>
<keyword evidence="2" id="KW-0963">Cytoplasm</keyword>
<keyword evidence="4" id="KW-0677">Repeat</keyword>
<reference evidence="9" key="2">
    <citation type="submission" date="2004-02" db="EMBL/GenBank/DDBJ databases">
        <authorList>
            <consortium name="Genoscope"/>
            <consortium name="Whitehead Institute Centre for Genome Research"/>
        </authorList>
    </citation>
    <scope>NUCLEOTIDE SEQUENCE</scope>
</reference>
<comment type="caution">
    <text evidence="9">The sequence shown here is derived from an EMBL/GenBank/DDBJ whole genome shotgun (WGS) entry which is preliminary data.</text>
</comment>
<evidence type="ECO:0000256" key="5">
    <source>
        <dbReference type="ARBA" id="ARBA00038145"/>
    </source>
</evidence>
<proteinExistence type="inferred from homology"/>
<dbReference type="PANTHER" id="PTHR22842:SF3">
    <property type="entry name" value="WD REPEAT DOMAIN-CONTAINING PROTEIN 83"/>
    <property type="match status" value="1"/>
</dbReference>
<accession>Q4SVH5</accession>
<feature type="non-terminal residue" evidence="9">
    <location>
        <position position="1"/>
    </location>
</feature>
<dbReference type="PANTHER" id="PTHR22842">
    <property type="entry name" value="WD40 REPEAT PROTEIN"/>
    <property type="match status" value="1"/>
</dbReference>
<feature type="repeat" description="WD" evidence="8">
    <location>
        <begin position="21"/>
        <end position="62"/>
    </location>
</feature>
<dbReference type="PROSITE" id="PS50294">
    <property type="entry name" value="WD_REPEATS_REGION"/>
    <property type="match status" value="2"/>
</dbReference>
<evidence type="ECO:0000313" key="9">
    <source>
        <dbReference type="EMBL" id="CAF95357.1"/>
    </source>
</evidence>
<dbReference type="AlphaFoldDB" id="Q4SVH5"/>
<evidence type="ECO:0000256" key="2">
    <source>
        <dbReference type="ARBA" id="ARBA00022490"/>
    </source>
</evidence>
<dbReference type="GO" id="GO:0000398">
    <property type="term" value="P:mRNA splicing, via spliceosome"/>
    <property type="evidence" value="ECO:0007669"/>
    <property type="project" value="TreeGrafter"/>
</dbReference>
<dbReference type="SMART" id="SM00320">
    <property type="entry name" value="WD40"/>
    <property type="match status" value="6"/>
</dbReference>
<name>Q4SVH5_TETNG</name>
<keyword evidence="3 8" id="KW-0853">WD repeat</keyword>
<reference evidence="9" key="1">
    <citation type="journal article" date="2004" name="Nature">
        <title>Genome duplication in the teleost fish Tetraodon nigroviridis reveals the early vertebrate proto-karyotype.</title>
        <authorList>
            <person name="Jaillon O."/>
            <person name="Aury J.-M."/>
            <person name="Brunet F."/>
            <person name="Petit J.-L."/>
            <person name="Stange-Thomann N."/>
            <person name="Mauceli E."/>
            <person name="Bouneau L."/>
            <person name="Fischer C."/>
            <person name="Ozouf-Costaz C."/>
            <person name="Bernot A."/>
            <person name="Nicaud S."/>
            <person name="Jaffe D."/>
            <person name="Fisher S."/>
            <person name="Lutfalla G."/>
            <person name="Dossat C."/>
            <person name="Segurens B."/>
            <person name="Dasilva C."/>
            <person name="Salanoubat M."/>
            <person name="Levy M."/>
            <person name="Boudet N."/>
            <person name="Castellano S."/>
            <person name="Anthouard V."/>
            <person name="Jubin C."/>
            <person name="Castelli V."/>
            <person name="Katinka M."/>
            <person name="Vacherie B."/>
            <person name="Biemont C."/>
            <person name="Skalli Z."/>
            <person name="Cattolico L."/>
            <person name="Poulain J."/>
            <person name="De Berardinis V."/>
            <person name="Cruaud C."/>
            <person name="Duprat S."/>
            <person name="Brottier P."/>
            <person name="Coutanceau J.-P."/>
            <person name="Gouzy J."/>
            <person name="Parra G."/>
            <person name="Lardier G."/>
            <person name="Chapple C."/>
            <person name="McKernan K.J."/>
            <person name="McEwan P."/>
            <person name="Bosak S."/>
            <person name="Kellis M."/>
            <person name="Volff J.-N."/>
            <person name="Guigo R."/>
            <person name="Zody M.C."/>
            <person name="Mesirov J."/>
            <person name="Lindblad-Toh K."/>
            <person name="Birren B."/>
            <person name="Nusbaum C."/>
            <person name="Kahn D."/>
            <person name="Robinson-Rechavi M."/>
            <person name="Laudet V."/>
            <person name="Schachter V."/>
            <person name="Quetier F."/>
            <person name="Saurin W."/>
            <person name="Scarpelli C."/>
            <person name="Wincker P."/>
            <person name="Lander E.S."/>
            <person name="Weissenbach J."/>
            <person name="Roest Crollius H."/>
        </authorList>
    </citation>
    <scope>NUCLEOTIDE SEQUENCE [LARGE SCALE GENOMIC DNA]</scope>
</reference>
<dbReference type="PRINTS" id="PR00320">
    <property type="entry name" value="GPROTEINBRPT"/>
</dbReference>
<sequence>MAFPQPKPQTPQLPNHLLRTIDCQQGAIRAVRFNVDGNYLLTCGGDKSLKLWSVKLGTLLKTYTGHGYEVLDADSSYDSSQICSCSSDKTVILWDVGTGNVTRKFRGHAGVRTSCFSFLMCQISLIFRLCYAFFFGFICLTVLPQKVNCVQFNEEASVILSGSIDGTVRCWDTRSRRNDPIQILDEARDSISSLKVVKTSFLLGPITCVCFSRDGQCTLSSSLDSTVRLLDKSTGEMLGEYTGHKMKGYKLDCCLSSKDTHVLSCSEDGHVYCWDLVEGSLSLKLPVGKAVVQSLSFHPTETLLLTAMERHVQVWGSEPEEEEGAMG</sequence>
<dbReference type="OrthoDB" id="71437at2759"/>
<dbReference type="InterPro" id="IPR001680">
    <property type="entry name" value="WD40_rpt"/>
</dbReference>
<organism evidence="9">
    <name type="scientific">Tetraodon nigroviridis</name>
    <name type="common">Spotted green pufferfish</name>
    <name type="synonym">Chelonodon nigroviridis</name>
    <dbReference type="NCBI Taxonomy" id="99883"/>
    <lineage>
        <taxon>Eukaryota</taxon>
        <taxon>Metazoa</taxon>
        <taxon>Chordata</taxon>
        <taxon>Craniata</taxon>
        <taxon>Vertebrata</taxon>
        <taxon>Euteleostomi</taxon>
        <taxon>Actinopterygii</taxon>
        <taxon>Neopterygii</taxon>
        <taxon>Teleostei</taxon>
        <taxon>Neoteleostei</taxon>
        <taxon>Acanthomorphata</taxon>
        <taxon>Eupercaria</taxon>
        <taxon>Tetraodontiformes</taxon>
        <taxon>Tetradontoidea</taxon>
        <taxon>Tetraodontidae</taxon>
        <taxon>Tetraodon</taxon>
    </lineage>
</organism>
<protein>
    <recommendedName>
        <fullName evidence="6">WD repeat domain-containing protein 83</fullName>
    </recommendedName>
    <alternativeName>
        <fullName evidence="7">Mitogen-activated protein kinase organizer 1</fullName>
    </alternativeName>
</protein>
<evidence type="ECO:0000256" key="1">
    <source>
        <dbReference type="ARBA" id="ARBA00004496"/>
    </source>
</evidence>
<dbReference type="KEGG" id="tng:GSTEN00011970G001"/>
<evidence type="ECO:0000256" key="3">
    <source>
        <dbReference type="ARBA" id="ARBA00022574"/>
    </source>
</evidence>
<dbReference type="EMBL" id="CAAE01013757">
    <property type="protein sequence ID" value="CAF95357.1"/>
    <property type="molecule type" value="Genomic_DNA"/>
</dbReference>
<dbReference type="PROSITE" id="PS50082">
    <property type="entry name" value="WD_REPEATS_2"/>
    <property type="match status" value="3"/>
</dbReference>
<dbReference type="Gene3D" id="2.130.10.10">
    <property type="entry name" value="YVTN repeat-like/Quinoprotein amine dehydrogenase"/>
    <property type="match status" value="3"/>
</dbReference>
<evidence type="ECO:0000256" key="4">
    <source>
        <dbReference type="ARBA" id="ARBA00022737"/>
    </source>
</evidence>
<gene>
    <name evidence="9" type="ORF">GSTENG00011970001</name>
</gene>
<evidence type="ECO:0000256" key="8">
    <source>
        <dbReference type="PROSITE-ProRule" id="PRU00221"/>
    </source>
</evidence>
<dbReference type="Pfam" id="PF00400">
    <property type="entry name" value="WD40"/>
    <property type="match status" value="5"/>
</dbReference>
<dbReference type="GO" id="GO:0005737">
    <property type="term" value="C:cytoplasm"/>
    <property type="evidence" value="ECO:0007669"/>
    <property type="project" value="UniProtKB-SubCell"/>
</dbReference>
<dbReference type="InterPro" id="IPR015943">
    <property type="entry name" value="WD40/YVTN_repeat-like_dom_sf"/>
</dbReference>
<dbReference type="InterPro" id="IPR036322">
    <property type="entry name" value="WD40_repeat_dom_sf"/>
</dbReference>
<dbReference type="GO" id="GO:0071013">
    <property type="term" value="C:catalytic step 2 spliceosome"/>
    <property type="evidence" value="ECO:0007669"/>
    <property type="project" value="TreeGrafter"/>
</dbReference>
<comment type="similarity">
    <text evidence="5">Belongs to the WD repeat MORG1 family.</text>
</comment>
<comment type="subcellular location">
    <subcellularLocation>
        <location evidence="1">Cytoplasm</location>
    </subcellularLocation>
</comment>
<evidence type="ECO:0000256" key="7">
    <source>
        <dbReference type="ARBA" id="ARBA00042222"/>
    </source>
</evidence>
<dbReference type="InterPro" id="IPR019775">
    <property type="entry name" value="WD40_repeat_CS"/>
</dbReference>
<dbReference type="CDD" id="cd00200">
    <property type="entry name" value="WD40"/>
    <property type="match status" value="1"/>
</dbReference>